<dbReference type="RefSeq" id="XP_018085933.1">
    <property type="nucleotide sequence ID" value="XM_018230444.2"/>
</dbReference>
<dbReference type="AGR" id="Xenbase:XB-GENE-23659884"/>
<name>A0A8J0TJS4_XENLA</name>
<evidence type="ECO:0000313" key="3">
    <source>
        <dbReference type="RefSeq" id="XP_018085933.1"/>
    </source>
</evidence>
<reference evidence="3" key="1">
    <citation type="submission" date="2025-08" db="UniProtKB">
        <authorList>
            <consortium name="RefSeq"/>
        </authorList>
    </citation>
    <scope>IDENTIFICATION</scope>
    <source>
        <strain evidence="3">J_2021</strain>
        <tissue evidence="3">Erythrocytes</tissue>
    </source>
</reference>
<dbReference type="CTD" id="108698725"/>
<dbReference type="OrthoDB" id="8905128at2759"/>
<gene>
    <name evidence="4" type="primary">gon7.L</name>
    <name evidence="3" type="synonym">LOC108698725</name>
</gene>
<organism evidence="2 3">
    <name type="scientific">Xenopus laevis</name>
    <name type="common">African clawed frog</name>
    <dbReference type="NCBI Taxonomy" id="8355"/>
    <lineage>
        <taxon>Eukaryota</taxon>
        <taxon>Metazoa</taxon>
        <taxon>Chordata</taxon>
        <taxon>Craniata</taxon>
        <taxon>Vertebrata</taxon>
        <taxon>Euteleostomi</taxon>
        <taxon>Amphibia</taxon>
        <taxon>Batrachia</taxon>
        <taxon>Anura</taxon>
        <taxon>Pipoidea</taxon>
        <taxon>Pipidae</taxon>
        <taxon>Xenopodinae</taxon>
        <taxon>Xenopus</taxon>
        <taxon>Xenopus</taxon>
    </lineage>
</organism>
<dbReference type="KEGG" id="xla:108698725"/>
<dbReference type="Pfam" id="PF15387">
    <property type="entry name" value="DUF4611"/>
    <property type="match status" value="1"/>
</dbReference>
<feature type="compositionally biased region" description="Acidic residues" evidence="1">
    <location>
        <begin position="80"/>
        <end position="95"/>
    </location>
</feature>
<dbReference type="GeneID" id="108698725"/>
<proteinExistence type="predicted"/>
<dbReference type="Proteomes" id="UP000186698">
    <property type="component" value="Chromosome 8L"/>
</dbReference>
<feature type="region of interest" description="Disordered" evidence="1">
    <location>
        <begin position="68"/>
        <end position="115"/>
    </location>
</feature>
<sequence>MDTCDWSNSQWVYLTAFVMELSAEFTNRDGSSHPFQVRCERTLKGLANGLVQLKGQVSAILTELVLQEKGEGTLTAGDQEAADEEDDEEDTDEKDFSDNGISSNGPPTKRNKIQD</sequence>
<protein>
    <submittedName>
        <fullName evidence="3">EKC/KEOPS complex subunit GON7</fullName>
    </submittedName>
</protein>
<evidence type="ECO:0000256" key="1">
    <source>
        <dbReference type="SAM" id="MobiDB-lite"/>
    </source>
</evidence>
<dbReference type="Xenbase" id="XB-GENE-23659884">
    <property type="gene designation" value="gon7.L"/>
</dbReference>
<keyword evidence="2" id="KW-1185">Reference proteome</keyword>
<dbReference type="AlphaFoldDB" id="A0A8J0TJS4"/>
<evidence type="ECO:0000313" key="4">
    <source>
        <dbReference type="Xenbase" id="XB-GENE-23659884"/>
    </source>
</evidence>
<dbReference type="GO" id="GO:0000408">
    <property type="term" value="C:EKC/KEOPS complex"/>
    <property type="evidence" value="ECO:0007669"/>
    <property type="project" value="InterPro"/>
</dbReference>
<evidence type="ECO:0000313" key="2">
    <source>
        <dbReference type="Proteomes" id="UP000186698"/>
    </source>
</evidence>
<dbReference type="InterPro" id="IPR027893">
    <property type="entry name" value="GON7_meta"/>
</dbReference>
<accession>A0A8J0TJS4</accession>